<feature type="domain" description="(+)RNA virus helicase C-terminal" evidence="10">
    <location>
        <begin position="1815"/>
        <end position="2070"/>
    </location>
</feature>
<dbReference type="Gene3D" id="3.40.50.300">
    <property type="entry name" value="P-loop containing nucleotide triphosphate hydrolases"/>
    <property type="match status" value="2"/>
</dbReference>
<organism evidence="12">
    <name type="scientific">Xiangshan martelli-like virus 2</name>
    <dbReference type="NCBI Taxonomy" id="2886233"/>
    <lineage>
        <taxon>Viruses</taxon>
        <taxon>Riboviria</taxon>
        <taxon>Orthornavirae</taxon>
        <taxon>Kitrinoviricota</taxon>
        <taxon>Alsuviricetes</taxon>
        <taxon>Martellivirales</taxon>
    </lineage>
</organism>
<keyword evidence="3" id="KW-0548">Nucleotidyltransferase</keyword>
<dbReference type="InterPro" id="IPR027417">
    <property type="entry name" value="P-loop_NTPase"/>
</dbReference>
<dbReference type="Pfam" id="PF01443">
    <property type="entry name" value="Viral_helicase1"/>
    <property type="match status" value="1"/>
</dbReference>
<keyword evidence="6" id="KW-0067">ATP-binding</keyword>
<proteinExistence type="predicted"/>
<dbReference type="InterPro" id="IPR002588">
    <property type="entry name" value="Alphavirus-like_MT_dom"/>
</dbReference>
<dbReference type="GO" id="GO:0005524">
    <property type="term" value="F:ATP binding"/>
    <property type="evidence" value="ECO:0007669"/>
    <property type="project" value="UniProtKB-KW"/>
</dbReference>
<dbReference type="SUPFAM" id="SSF52540">
    <property type="entry name" value="P-loop containing nucleoside triphosphate hydrolases"/>
    <property type="match status" value="1"/>
</dbReference>
<dbReference type="SUPFAM" id="SSF56672">
    <property type="entry name" value="DNA/RNA polymerases"/>
    <property type="match status" value="1"/>
</dbReference>
<evidence type="ECO:0000256" key="4">
    <source>
        <dbReference type="ARBA" id="ARBA00022741"/>
    </source>
</evidence>
<name>A0A8K1P3K4_9VIRU</name>
<evidence type="ECO:0000313" key="12">
    <source>
        <dbReference type="EMBL" id="UDL14009.1"/>
    </source>
</evidence>
<feature type="domain" description="Alphavirus-like MT" evidence="11">
    <location>
        <begin position="174"/>
        <end position="534"/>
    </location>
</feature>
<dbReference type="GO" id="GO:0016556">
    <property type="term" value="P:mRNA modification"/>
    <property type="evidence" value="ECO:0007669"/>
    <property type="project" value="InterPro"/>
</dbReference>
<evidence type="ECO:0000256" key="2">
    <source>
        <dbReference type="ARBA" id="ARBA00022679"/>
    </source>
</evidence>
<evidence type="ECO:0000256" key="8">
    <source>
        <dbReference type="SAM" id="MobiDB-lite"/>
    </source>
</evidence>
<dbReference type="GO" id="GO:0008174">
    <property type="term" value="F:mRNA methyltransferase activity"/>
    <property type="evidence" value="ECO:0007669"/>
    <property type="project" value="InterPro"/>
</dbReference>
<evidence type="ECO:0000256" key="3">
    <source>
        <dbReference type="ARBA" id="ARBA00022695"/>
    </source>
</evidence>
<keyword evidence="1" id="KW-0696">RNA-directed RNA polymerase</keyword>
<feature type="region of interest" description="Disordered" evidence="8">
    <location>
        <begin position="1408"/>
        <end position="1453"/>
    </location>
</feature>
<evidence type="ECO:0000256" key="6">
    <source>
        <dbReference type="ARBA" id="ARBA00022840"/>
    </source>
</evidence>
<keyword evidence="2" id="KW-0808">Transferase</keyword>
<comment type="catalytic activity">
    <reaction evidence="7">
        <text>ATP + H2O = ADP + phosphate + H(+)</text>
        <dbReference type="Rhea" id="RHEA:13065"/>
        <dbReference type="ChEBI" id="CHEBI:15377"/>
        <dbReference type="ChEBI" id="CHEBI:15378"/>
        <dbReference type="ChEBI" id="CHEBI:30616"/>
        <dbReference type="ChEBI" id="CHEBI:43474"/>
        <dbReference type="ChEBI" id="CHEBI:456216"/>
        <dbReference type="EC" id="3.6.4.13"/>
    </reaction>
</comment>
<evidence type="ECO:0000256" key="7">
    <source>
        <dbReference type="ARBA" id="ARBA00047984"/>
    </source>
</evidence>
<accession>A0A8K1P3K4</accession>
<protein>
    <submittedName>
        <fullName evidence="12">RNA dependent RNA polymerase</fullName>
    </submittedName>
</protein>
<dbReference type="GO" id="GO:0003723">
    <property type="term" value="F:RNA binding"/>
    <property type="evidence" value="ECO:0007669"/>
    <property type="project" value="InterPro"/>
</dbReference>
<dbReference type="GO" id="GO:0006396">
    <property type="term" value="P:RNA processing"/>
    <property type="evidence" value="ECO:0007669"/>
    <property type="project" value="InterPro"/>
</dbReference>
<keyword evidence="5" id="KW-0378">Hydrolase</keyword>
<dbReference type="Pfam" id="PF00978">
    <property type="entry name" value="RdRP_2"/>
    <property type="match status" value="1"/>
</dbReference>
<dbReference type="GO" id="GO:0003724">
    <property type="term" value="F:RNA helicase activity"/>
    <property type="evidence" value="ECO:0007669"/>
    <property type="project" value="UniProtKB-EC"/>
</dbReference>
<evidence type="ECO:0000256" key="5">
    <source>
        <dbReference type="ARBA" id="ARBA00022801"/>
    </source>
</evidence>
<dbReference type="InterPro" id="IPR027351">
    <property type="entry name" value="(+)RNA_virus_helicase_core_dom"/>
</dbReference>
<dbReference type="GO" id="GO:0016787">
    <property type="term" value="F:hydrolase activity"/>
    <property type="evidence" value="ECO:0007669"/>
    <property type="project" value="UniProtKB-KW"/>
</dbReference>
<evidence type="ECO:0000259" key="10">
    <source>
        <dbReference type="Pfam" id="PF01443"/>
    </source>
</evidence>
<sequence length="2663" mass="303797">MDFFKMASGDLRGFCYIRILSAYNDIEPGTFDILRARKILGRFPLLREVVSYVFGRVESDFYMPNIRLVAPRLFHVDKSGTPVLFSTCVSVGMFSQARVGGLGDAEERIVRVNNSVAMFSRLCENGGFDFATALTEASRKHAVDIFKEPAGELKQIFKPLVETKLKGKDNFIVNYDLTALQIATLQREFAELNVVVTGKQKHPHAMSAATRACCEALILKKVGYKRWVKSLTHNSKFFLVDVGGNYVRHVRMQRRNVHCCTPILDFKDSARETERISVMRSMLADKTISHATYSDYICKFNNLSPRCRDRAEFCKITATYGMLLHSQYDIPFSDLGKIFDNHEFEIVWSVINFDLSIFYRDKGVITDQGVNFVKRDNKIVFNFVGDASMSYTHDLNDYMRILYEQILVTPKGRVFLIERTDLRCGNLFIKFVYCKVAPESKSLKASFSYWSEKFNDRVIIATWEYCDDFFCESKFKTSAQPIVSFKRKFIEVDRRFRDLLYGHCLRSGDKSFNLNEIFSAALTFNTRMTINGNDIRSMNRVVSTDLMDVVVAIYCIAYRERYIAGKKIERFVNDERDRRGARRLGLTDFLKCSFKYVFSCPTLLESCMDVWNNMVEALAKVRARSVLDADFFESVRCVEIEEFAEVTGEYETDLQVLLSLDVDEVEAQVVDGVLNNIVKYVRRTSAVQGIEKSLNEESRPVEEKIEKEMVNETFTSEREKAESTNTLVSAKSRRKVIAKFHKACSIQSAATAQRFRQARKVRQDCDAKFLVAMPADGHCVFWALGYPLKMDALEMRESLYAAMNECERERMRYVLITDGSLEGQGTCDLIPVYERTYKISVCVHVRSDGVECVTTAYGSGVEYEKVLHLMWTVCGDSGHVDVLLMESDREISEAEDLLLDDCDATESVSEFEELDDIMSESDRMSPREEFGDSDLDCVSLREPERTIEEIISNLEVVDEECETATLSGENDNLDERTLCGSNSRISNYKKIGWYEFLHIYSMSEVLNNFMLEVPEFVITDDVSLEKMFNERGATDVDFKFEQGRKSRLIVLMDLDISVAETVGVLQGLDVLEEGTTVVCKYKNYFEIEKGYKSNFKEVIYYKPFFSTETDPEVYVVLRSYLLAAKAREEDEVETVLNDSDVKGSEPLDVNDMKNLLIPPLPLVNSMITKQRVQGTCWEEVYVKLRGRMFENSWESSPGFLKDLKLLFINNTSLKFDKFGSMLNKVTDKHLTEWLGKYLSERGRFNRSFNKFIRLSEKPQFDFSSKDQIIATKRPTAFPVSNGILSLGRELRPIVDRNLAVEMARPGHRRVCLSGQEMTCKSYGKESVTKVRFDGCAANNDRRLKDVSGSKVTMVGMNVDVKPIRMYMRTVSVDTSVNVVDIIKTEKRDSIRVISSVSVGVQCDFPETEKCVSPSEMSGRMSAESGRTSAGSDYEHRSVSSCSNRRSENDSGYAYSRTSSLSLSRMSIDVKRKKRSISSVLKSFVRVKEPVGEVTTDDVRSVLPLRDVDDPMIRVKMWTAFPDGLALSAYFYSSEDDRVWLIGGVKEFLCCSENVKKNELASRMFVVNGDWKGYYRLIGSVHVMLINTVSHPERCFRDFLKWLPAKVDRVALEFCPRFPVSVLGVYEAIVASQHKFTIFQKHTTAFNSLEKATSPVVQSCNAPPMVLPHASMNMRSPVYIEGDTARENYINAAIEYKHLLSVADSVNADDLKVVYDSFNTEMRVSAEVLASLEAKSLNLYDNVNKRWMVKEPTRTYMCGYAEDGYVSWNAKPKKFETSSKYVLVSRRTEVMLDAAILRNIEKIDLMSVRLPQITWVNGPPGCGKTTHIVNAYSHKDVILTMTCEGRDEVRERLSARKDLGITGVEDRVRTVASVLVNGGGESSEVDRVFVDEALMMHAGTILFLVELLRARELYMIGDVNQIPYVDRDHICSLYYYHPSKFSNITMVLNCSYRCPLDVIYSLSYKYPGICGISKVTKSMEIKSYSENVTCIPKSENTLYLVHFQSDKDSLLREGYAKLKGSKVLTIHEAQGLTFQHTILIRTKSKPLLLYDKVEYSIVAISRHTKSFVYFTDASDATSSLINRSFDMSGKDLEEWNALQKVRKAGGNLYFPSERMLLPDPHRYGFEDALLNIPHSTHPSMVPVVVNAAISYELHEKPVITPGMSVDINYLQAWYDDKFMEAVCLEYSMDQVMVEMEDIDLFAESLVVDPTRGIVKEKKFGNLRPLLRTMMPADRKASQRESLLGAVKRNLNAPVLINEKLSPRAMAEFIVENFVNSVVPDESRAMFDSFEENPVELNPQLVDQWLNKQPPSVRKTACSDVPLHLRPFNQYSYMIKNKIKPPLEISASLKYASVQTIAYYAKSLNVVFCPVFNVLMERLLTVITRKIMIFTGVSNSDFEIEINRRLNSFIMDRLAQVENDMSKYDKAQGEVLRLCEDMILKKLGMPDDLLEIWSNSHVRSRLRDSKTGVSFDTDYQRKSGDASTFFGNTLVLLIVLVACYDIDTIELILAAGDDSLIYFKEGYFIDYDPSPIMADLFNLECKLMTKYSIPYFCSKFLIVTEKWIHFVPDPVKFLTKLGRRDMANYEHVEDYRISCLDVMTPLFNLETVDKLSIGVKERYGGEINDCSKLISILSTICSSKIKFSQMFAHDSGVILCYDPTRRKLD</sequence>
<reference evidence="12" key="1">
    <citation type="submission" date="2021-09" db="EMBL/GenBank/DDBJ databases">
        <authorList>
            <person name="Li N.N."/>
        </authorList>
    </citation>
    <scope>NUCLEOTIDE SEQUENCE</scope>
    <source>
        <strain evidence="12">Novel_31</strain>
    </source>
</reference>
<dbReference type="GO" id="GO:0006351">
    <property type="term" value="P:DNA-templated transcription"/>
    <property type="evidence" value="ECO:0007669"/>
    <property type="project" value="InterPro"/>
</dbReference>
<feature type="domain" description="RNA-dependent RNA polymerase alsuviricetes" evidence="9">
    <location>
        <begin position="2194"/>
        <end position="2642"/>
    </location>
</feature>
<evidence type="ECO:0000259" key="9">
    <source>
        <dbReference type="Pfam" id="PF00978"/>
    </source>
</evidence>
<dbReference type="InterPro" id="IPR043502">
    <property type="entry name" value="DNA/RNA_pol_sf"/>
</dbReference>
<dbReference type="InterPro" id="IPR001788">
    <property type="entry name" value="RNA-dep_RNA_pol_alsuvir"/>
</dbReference>
<dbReference type="Pfam" id="PF01660">
    <property type="entry name" value="Vmethyltransf"/>
    <property type="match status" value="1"/>
</dbReference>
<evidence type="ECO:0000256" key="1">
    <source>
        <dbReference type="ARBA" id="ARBA00022484"/>
    </source>
</evidence>
<keyword evidence="4" id="KW-0547">Nucleotide-binding</keyword>
<dbReference type="GO" id="GO:0003968">
    <property type="term" value="F:RNA-directed RNA polymerase activity"/>
    <property type="evidence" value="ECO:0007669"/>
    <property type="project" value="UniProtKB-KW"/>
</dbReference>
<evidence type="ECO:0000259" key="11">
    <source>
        <dbReference type="Pfam" id="PF01660"/>
    </source>
</evidence>
<dbReference type="EMBL" id="OK491507">
    <property type="protein sequence ID" value="UDL14009.1"/>
    <property type="molecule type" value="Genomic_RNA"/>
</dbReference>